<organism evidence="3 4">
    <name type="scientific">Thauera sinica</name>
    <dbReference type="NCBI Taxonomy" id="2665146"/>
    <lineage>
        <taxon>Bacteria</taxon>
        <taxon>Pseudomonadati</taxon>
        <taxon>Pseudomonadota</taxon>
        <taxon>Betaproteobacteria</taxon>
        <taxon>Rhodocyclales</taxon>
        <taxon>Zoogloeaceae</taxon>
        <taxon>Thauera</taxon>
    </lineage>
</organism>
<feature type="transmembrane region" description="Helical" evidence="1">
    <location>
        <begin position="226"/>
        <end position="244"/>
    </location>
</feature>
<accession>A0ABW1ANU3</accession>
<sequence length="358" mass="39959">MKHRIAFLDGLRGVAILMVVLFHAYARWPDIVPYGNQYEFLLFKFGFLGVQLFFLISGFVILLTLENCKDIKEFVFKRWLRLFPAMFFCSLTIFLTANLFHERPAGNPTLVSLLPGMLFIEPSWINNLVGISINPLEGAFWSLYVEFKFYIVAGSIYFLLGRTRLVIALFGLSLIGILSHGLSSITQWPAANLLSKISQVTSIDHFGWFAAGASVYVFTRTGNTKWIVVACCFAVCSSVLLRFGNAEITIAALAVSALFVFSFGCQWLQGILNGKVVQFFGFISYPLYLLHENAMIASIVKLGGIIGDIPRFILPLIPIAGLAIFSYLCAKYVEPTIRSLIRTCLSGVNYYVNKLKGA</sequence>
<feature type="transmembrane region" description="Helical" evidence="1">
    <location>
        <begin position="197"/>
        <end position="219"/>
    </location>
</feature>
<feature type="transmembrane region" description="Helical" evidence="1">
    <location>
        <begin position="45"/>
        <end position="67"/>
    </location>
</feature>
<protein>
    <submittedName>
        <fullName evidence="3">Acyltransferase family protein</fullName>
        <ecNumber evidence="3">2.3.-.-</ecNumber>
    </submittedName>
</protein>
<keyword evidence="1" id="KW-1133">Transmembrane helix</keyword>
<evidence type="ECO:0000256" key="1">
    <source>
        <dbReference type="SAM" id="Phobius"/>
    </source>
</evidence>
<name>A0ABW1ANU3_9RHOO</name>
<evidence type="ECO:0000313" key="3">
    <source>
        <dbReference type="EMBL" id="MFC5768701.1"/>
    </source>
</evidence>
<reference evidence="4" key="1">
    <citation type="journal article" date="2019" name="Int. J. Syst. Evol. Microbiol.">
        <title>The Global Catalogue of Microorganisms (GCM) 10K type strain sequencing project: providing services to taxonomists for standard genome sequencing and annotation.</title>
        <authorList>
            <consortium name="The Broad Institute Genomics Platform"/>
            <consortium name="The Broad Institute Genome Sequencing Center for Infectious Disease"/>
            <person name="Wu L."/>
            <person name="Ma J."/>
        </authorList>
    </citation>
    <scope>NUCLEOTIDE SEQUENCE [LARGE SCALE GENOMIC DNA]</scope>
    <source>
        <strain evidence="4">SHR3</strain>
    </source>
</reference>
<keyword evidence="3" id="KW-0012">Acyltransferase</keyword>
<dbReference type="InterPro" id="IPR050879">
    <property type="entry name" value="Acyltransferase_3"/>
</dbReference>
<dbReference type="EC" id="2.3.-.-" evidence="3"/>
<dbReference type="Proteomes" id="UP001595974">
    <property type="component" value="Unassembled WGS sequence"/>
</dbReference>
<dbReference type="GO" id="GO:0016746">
    <property type="term" value="F:acyltransferase activity"/>
    <property type="evidence" value="ECO:0007669"/>
    <property type="project" value="UniProtKB-KW"/>
</dbReference>
<keyword evidence="4" id="KW-1185">Reference proteome</keyword>
<dbReference type="Pfam" id="PF01757">
    <property type="entry name" value="Acyl_transf_3"/>
    <property type="match status" value="1"/>
</dbReference>
<comment type="caution">
    <text evidence="3">The sequence shown here is derived from an EMBL/GenBank/DDBJ whole genome shotgun (WGS) entry which is preliminary data.</text>
</comment>
<dbReference type="InterPro" id="IPR002656">
    <property type="entry name" value="Acyl_transf_3_dom"/>
</dbReference>
<feature type="transmembrane region" description="Helical" evidence="1">
    <location>
        <begin position="280"/>
        <end position="300"/>
    </location>
</feature>
<keyword evidence="1" id="KW-0472">Membrane</keyword>
<proteinExistence type="predicted"/>
<evidence type="ECO:0000259" key="2">
    <source>
        <dbReference type="Pfam" id="PF01757"/>
    </source>
</evidence>
<feature type="transmembrane region" description="Helical" evidence="1">
    <location>
        <begin position="250"/>
        <end position="268"/>
    </location>
</feature>
<feature type="transmembrane region" description="Helical" evidence="1">
    <location>
        <begin position="7"/>
        <end position="25"/>
    </location>
</feature>
<evidence type="ECO:0000313" key="4">
    <source>
        <dbReference type="Proteomes" id="UP001595974"/>
    </source>
</evidence>
<feature type="transmembrane region" description="Helical" evidence="1">
    <location>
        <begin position="79"/>
        <end position="100"/>
    </location>
</feature>
<feature type="domain" description="Acyltransferase 3" evidence="2">
    <location>
        <begin position="6"/>
        <end position="326"/>
    </location>
</feature>
<dbReference type="PANTHER" id="PTHR23028">
    <property type="entry name" value="ACETYLTRANSFERASE"/>
    <property type="match status" value="1"/>
</dbReference>
<feature type="transmembrane region" description="Helical" evidence="1">
    <location>
        <begin position="139"/>
        <end position="160"/>
    </location>
</feature>
<keyword evidence="3" id="KW-0808">Transferase</keyword>
<gene>
    <name evidence="3" type="ORF">ACFPTN_04895</name>
</gene>
<feature type="transmembrane region" description="Helical" evidence="1">
    <location>
        <begin position="165"/>
        <end position="185"/>
    </location>
</feature>
<dbReference type="EMBL" id="JBHSOG010000014">
    <property type="protein sequence ID" value="MFC5768701.1"/>
    <property type="molecule type" value="Genomic_DNA"/>
</dbReference>
<keyword evidence="1" id="KW-0812">Transmembrane</keyword>
<feature type="transmembrane region" description="Helical" evidence="1">
    <location>
        <begin position="312"/>
        <end position="333"/>
    </location>
</feature>
<dbReference type="RefSeq" id="WP_096448371.1">
    <property type="nucleotide sequence ID" value="NZ_JBHSOG010000014.1"/>
</dbReference>